<dbReference type="Pfam" id="PF00078">
    <property type="entry name" value="RVT_1"/>
    <property type="match status" value="1"/>
</dbReference>
<dbReference type="PROSITE" id="PS50878">
    <property type="entry name" value="RT_POL"/>
    <property type="match status" value="1"/>
</dbReference>
<dbReference type="EMBL" id="BAOS01000015">
    <property type="protein sequence ID" value="GAX60889.1"/>
    <property type="molecule type" value="Genomic_DNA"/>
</dbReference>
<dbReference type="OrthoDB" id="9788687at2"/>
<accession>A0A286TYB5</accession>
<keyword evidence="4" id="KW-1185">Reference proteome</keyword>
<dbReference type="RefSeq" id="WP_096894286.1">
    <property type="nucleotide sequence ID" value="NZ_BAOS01000015.1"/>
</dbReference>
<dbReference type="SUPFAM" id="SSF56672">
    <property type="entry name" value="DNA/RNA polymerases"/>
    <property type="match status" value="1"/>
</dbReference>
<evidence type="ECO:0000313" key="3">
    <source>
        <dbReference type="EMBL" id="GAX60889.1"/>
    </source>
</evidence>
<dbReference type="GO" id="GO:0003964">
    <property type="term" value="F:RNA-directed DNA polymerase activity"/>
    <property type="evidence" value="ECO:0007669"/>
    <property type="project" value="UniProtKB-KW"/>
</dbReference>
<evidence type="ECO:0000313" key="4">
    <source>
        <dbReference type="Proteomes" id="UP000218542"/>
    </source>
</evidence>
<keyword evidence="3" id="KW-0695">RNA-directed DNA polymerase</keyword>
<name>A0A286TYB5_9BACT</name>
<dbReference type="PANTHER" id="PTHR34047">
    <property type="entry name" value="NUCLEAR INTRON MATURASE 1, MITOCHONDRIAL-RELATED"/>
    <property type="match status" value="1"/>
</dbReference>
<comment type="similarity">
    <text evidence="1">Belongs to the bacterial reverse transcriptase family.</text>
</comment>
<comment type="caution">
    <text evidence="3">The sequence shown here is derived from an EMBL/GenBank/DDBJ whole genome shotgun (WGS) entry which is preliminary data.</text>
</comment>
<evidence type="ECO:0000259" key="2">
    <source>
        <dbReference type="PROSITE" id="PS50878"/>
    </source>
</evidence>
<keyword evidence="3" id="KW-0548">Nucleotidyltransferase</keyword>
<reference evidence="4" key="1">
    <citation type="journal article" date="2017" name="Environ. Microbiol. Rep.">
        <title>Genetic Diversity of Marine Anaerobic Ammonium-Oxidizing Bacteria as Revealed by Genomic and Proteomic Analyses of 'Candidatus Scalindua japonica'.</title>
        <authorList>
            <person name="Oshiki M."/>
            <person name="Mizuto K."/>
            <person name="Kimura Z."/>
            <person name="Kindaichi T."/>
            <person name="Satoh H."/>
            <person name="Okabe S."/>
        </authorList>
    </citation>
    <scope>NUCLEOTIDE SEQUENCE [LARGE SCALE GENOMIC DNA]</scope>
    <source>
        <strain evidence="4">husup-a2</strain>
    </source>
</reference>
<dbReference type="Proteomes" id="UP000218542">
    <property type="component" value="Unassembled WGS sequence"/>
</dbReference>
<dbReference type="AlphaFoldDB" id="A0A286TYB5"/>
<dbReference type="InterPro" id="IPR000477">
    <property type="entry name" value="RT_dom"/>
</dbReference>
<dbReference type="PANTHER" id="PTHR34047:SF8">
    <property type="entry name" value="PROTEIN YKFC"/>
    <property type="match status" value="1"/>
</dbReference>
<keyword evidence="3" id="KW-0808">Transferase</keyword>
<evidence type="ECO:0000256" key="1">
    <source>
        <dbReference type="ARBA" id="ARBA00034120"/>
    </source>
</evidence>
<feature type="domain" description="Reverse transcriptase" evidence="2">
    <location>
        <begin position="1"/>
        <end position="270"/>
    </location>
</feature>
<protein>
    <submittedName>
        <fullName evidence="3">RNA-directed DNA polymerase</fullName>
    </submittedName>
</protein>
<organism evidence="3 4">
    <name type="scientific">Candidatus Scalindua japonica</name>
    <dbReference type="NCBI Taxonomy" id="1284222"/>
    <lineage>
        <taxon>Bacteria</taxon>
        <taxon>Pseudomonadati</taxon>
        <taxon>Planctomycetota</taxon>
        <taxon>Candidatus Brocadiia</taxon>
        <taxon>Candidatus Brocadiales</taxon>
        <taxon>Candidatus Scalinduaceae</taxon>
        <taxon>Candidatus Scalindua</taxon>
    </lineage>
</organism>
<dbReference type="CDD" id="cd01651">
    <property type="entry name" value="RT_G2_intron"/>
    <property type="match status" value="1"/>
</dbReference>
<gene>
    <name evidence="3" type="ORF">SCALIN_C15_0030</name>
</gene>
<dbReference type="InterPro" id="IPR043502">
    <property type="entry name" value="DNA/RNA_pol_sf"/>
</dbReference>
<dbReference type="InterPro" id="IPR051083">
    <property type="entry name" value="GrpII_Intron_Splice-Mob/Def"/>
</dbReference>
<proteinExistence type="inferred from homology"/>
<sequence length="336" mass="39468">MKRYGYLFEHVCSFKNLILSAHEAARGKKSKPAIADFLFNLENEIIDIEQELLEKRYNPRPYSTFMVHDPKVRMICAADFRDRVVHHAVCSAIGPIFERSLIFDTYACRIAKGSHRAIKRAQYFSRRYHYFLKLDVRKFFDTIDHKILKNMVRRKIKDDDLLRLIDTFIDHPVPWTEPGRGIPIGNLTSQHFANFYLSGLDHYVKEQLQIEGYIRYMDDSVLFADEKYTLWDAKNRIESYLSSELGLKLKGNSVIVAPGSQGLSFLGFRIFPGIIRIQRQGWRRFRRKVQRRNEDLANDMLDIEEWTDSMQSMTGHLRNAATRNLRDAFFKGCGRK</sequence>